<protein>
    <submittedName>
        <fullName evidence="2">Uncharacterized protein</fullName>
    </submittedName>
</protein>
<dbReference type="Proteomes" id="UP001321473">
    <property type="component" value="Unassembled WGS sequence"/>
</dbReference>
<feature type="region of interest" description="Disordered" evidence="1">
    <location>
        <begin position="149"/>
        <end position="180"/>
    </location>
</feature>
<evidence type="ECO:0000313" key="3">
    <source>
        <dbReference type="Proteomes" id="UP001321473"/>
    </source>
</evidence>
<feature type="compositionally biased region" description="Polar residues" evidence="1">
    <location>
        <begin position="149"/>
        <end position="170"/>
    </location>
</feature>
<comment type="caution">
    <text evidence="2">The sequence shown here is derived from an EMBL/GenBank/DDBJ whole genome shotgun (WGS) entry which is preliminary data.</text>
</comment>
<keyword evidence="3" id="KW-1185">Reference proteome</keyword>
<dbReference type="EMBL" id="JARKHS020018826">
    <property type="protein sequence ID" value="KAK8772095.1"/>
    <property type="molecule type" value="Genomic_DNA"/>
</dbReference>
<feature type="region of interest" description="Disordered" evidence="1">
    <location>
        <begin position="68"/>
        <end position="111"/>
    </location>
</feature>
<name>A0AAQ4EBF4_AMBAM</name>
<proteinExistence type="predicted"/>
<sequence>MGSDDQLQRQAGLQLPLSVYLLQQSTFTVSISVRSTVPVGADLEQCLLKNTRTSMMCTYAAMPLPESASSRTCPLQQPGSSLLPNSDSASMPEATSPQCPSGESRDSTNATCHAVPKSSATVPLIMDALPEQSLFEEAANLMLRASATSSESLGTCSKIQETNSKASTSTRSHEPSLILP</sequence>
<dbReference type="AlphaFoldDB" id="A0AAQ4EBF4"/>
<reference evidence="2 3" key="1">
    <citation type="journal article" date="2023" name="Arcadia Sci">
        <title>De novo assembly of a long-read Amblyomma americanum tick genome.</title>
        <authorList>
            <person name="Chou S."/>
            <person name="Poskanzer K.E."/>
            <person name="Rollins M."/>
            <person name="Thuy-Boun P.S."/>
        </authorList>
    </citation>
    <scope>NUCLEOTIDE SEQUENCE [LARGE SCALE GENOMIC DNA]</scope>
    <source>
        <strain evidence="2">F_SG_1</strain>
        <tissue evidence="2">Salivary glands</tissue>
    </source>
</reference>
<evidence type="ECO:0000313" key="2">
    <source>
        <dbReference type="EMBL" id="KAK8772095.1"/>
    </source>
</evidence>
<evidence type="ECO:0000256" key="1">
    <source>
        <dbReference type="SAM" id="MobiDB-lite"/>
    </source>
</evidence>
<organism evidence="2 3">
    <name type="scientific">Amblyomma americanum</name>
    <name type="common">Lone star tick</name>
    <dbReference type="NCBI Taxonomy" id="6943"/>
    <lineage>
        <taxon>Eukaryota</taxon>
        <taxon>Metazoa</taxon>
        <taxon>Ecdysozoa</taxon>
        <taxon>Arthropoda</taxon>
        <taxon>Chelicerata</taxon>
        <taxon>Arachnida</taxon>
        <taxon>Acari</taxon>
        <taxon>Parasitiformes</taxon>
        <taxon>Ixodida</taxon>
        <taxon>Ixodoidea</taxon>
        <taxon>Ixodidae</taxon>
        <taxon>Amblyomminae</taxon>
        <taxon>Amblyomma</taxon>
    </lineage>
</organism>
<gene>
    <name evidence="2" type="ORF">V5799_024658</name>
</gene>
<accession>A0AAQ4EBF4</accession>